<comment type="caution">
    <text evidence="3">The sequence shown here is derived from an EMBL/GenBank/DDBJ whole genome shotgun (WGS) entry which is preliminary data.</text>
</comment>
<organism evidence="3 4">
    <name type="scientific">Hufsiella ginkgonis</name>
    <dbReference type="NCBI Taxonomy" id="2695274"/>
    <lineage>
        <taxon>Bacteria</taxon>
        <taxon>Pseudomonadati</taxon>
        <taxon>Bacteroidota</taxon>
        <taxon>Sphingobacteriia</taxon>
        <taxon>Sphingobacteriales</taxon>
        <taxon>Sphingobacteriaceae</taxon>
        <taxon>Hufsiella</taxon>
    </lineage>
</organism>
<keyword evidence="4" id="KW-1185">Reference proteome</keyword>
<evidence type="ECO:0000256" key="1">
    <source>
        <dbReference type="SAM" id="SignalP"/>
    </source>
</evidence>
<evidence type="ECO:0000313" key="4">
    <source>
        <dbReference type="Proteomes" id="UP000451233"/>
    </source>
</evidence>
<accession>A0A7K1Y0E3</accession>
<sequence>MKTINFTKKMKAIALLAMAMCMTTGTILAAGQNENITYLENVKNIRKISVTGNVELLLMQDAKESLKVYDNYYGKNAMVQLEEDELRIASYGTEKLTIMVNVNNLESITASGFATVRSVNKLSALDLDINLKDCASAAIDAETYNMNIKLQGLAVLALSGDTENQVTMLSGQAKMDTSRFAADFSSSSTYLAEQKMSAGF</sequence>
<feature type="chain" id="PRO_5029672738" description="Putative auto-transporter adhesin head GIN domain-containing protein" evidence="1">
    <location>
        <begin position="30"/>
        <end position="200"/>
    </location>
</feature>
<dbReference type="EMBL" id="WVHS01000003">
    <property type="protein sequence ID" value="MXV16186.1"/>
    <property type="molecule type" value="Genomic_DNA"/>
</dbReference>
<reference evidence="3 4" key="1">
    <citation type="submission" date="2019-11" db="EMBL/GenBank/DDBJ databases">
        <title>Pedobacter sp. HMF7056 Genome sequencing and assembly.</title>
        <authorList>
            <person name="Kang H."/>
            <person name="Kim H."/>
            <person name="Joh K."/>
        </authorList>
    </citation>
    <scope>NUCLEOTIDE SEQUENCE [LARGE SCALE GENOMIC DNA]</scope>
    <source>
        <strain evidence="3 4">HMF7056</strain>
    </source>
</reference>
<feature type="signal peptide" evidence="1">
    <location>
        <begin position="1"/>
        <end position="29"/>
    </location>
</feature>
<evidence type="ECO:0000259" key="2">
    <source>
        <dbReference type="Pfam" id="PF10988"/>
    </source>
</evidence>
<dbReference type="InterPro" id="IPR021255">
    <property type="entry name" value="DUF2807"/>
</dbReference>
<proteinExistence type="predicted"/>
<name>A0A7K1Y0E3_9SPHI</name>
<dbReference type="RefSeq" id="WP_160907202.1">
    <property type="nucleotide sequence ID" value="NZ_WVHS01000003.1"/>
</dbReference>
<dbReference type="Pfam" id="PF10988">
    <property type="entry name" value="DUF2807"/>
    <property type="match status" value="1"/>
</dbReference>
<dbReference type="Gene3D" id="2.160.20.120">
    <property type="match status" value="1"/>
</dbReference>
<dbReference type="Proteomes" id="UP000451233">
    <property type="component" value="Unassembled WGS sequence"/>
</dbReference>
<protein>
    <recommendedName>
        <fullName evidence="2">Putative auto-transporter adhesin head GIN domain-containing protein</fullName>
    </recommendedName>
</protein>
<keyword evidence="1" id="KW-0732">Signal</keyword>
<dbReference type="AlphaFoldDB" id="A0A7K1Y0E3"/>
<gene>
    <name evidence="3" type="ORF">GS398_12795</name>
</gene>
<feature type="domain" description="Putative auto-transporter adhesin head GIN" evidence="2">
    <location>
        <begin position="46"/>
        <end position="186"/>
    </location>
</feature>
<evidence type="ECO:0000313" key="3">
    <source>
        <dbReference type="EMBL" id="MXV16186.1"/>
    </source>
</evidence>